<protein>
    <recommendedName>
        <fullName evidence="3">Flavoprotein domain-containing protein</fullName>
    </recommendedName>
</protein>
<comment type="similarity">
    <text evidence="2">Belongs to the HFCD (homooligomeric flavin containing Cys decarboxylase) superfamily.</text>
</comment>
<dbReference type="Gene3D" id="3.40.50.1950">
    <property type="entry name" value="Flavin prenyltransferase-like"/>
    <property type="match status" value="1"/>
</dbReference>
<dbReference type="AlphaFoldDB" id="A0A0J0XVQ8"/>
<dbReference type="InterPro" id="IPR003382">
    <property type="entry name" value="Flavoprotein"/>
</dbReference>
<sequence>MAPPHTFRPPHVQVRPPIKARAPFLAAEHRSAEYDGKFRVVLVSSDSPASAAMPSLVGSLCRDHTFDLQVVATLPSLRYYDQTALDDAVKTVWNLHDDGTLDWGVRRWTDTDEAEAWSKPGDPVLPSELARWADLVVVAPCSADMLAKIVAGFADNIAVSYQSWVS</sequence>
<evidence type="ECO:0000259" key="3">
    <source>
        <dbReference type="Pfam" id="PF02441"/>
    </source>
</evidence>
<keyword evidence="1" id="KW-0173">Coenzyme A biosynthesis</keyword>
<accession>A0A0J0XVQ8</accession>
<feature type="domain" description="Flavoprotein" evidence="3">
    <location>
        <begin position="39"/>
        <end position="158"/>
    </location>
</feature>
<dbReference type="GO" id="GO:0010181">
    <property type="term" value="F:FMN binding"/>
    <property type="evidence" value="ECO:0007669"/>
    <property type="project" value="TreeGrafter"/>
</dbReference>
<dbReference type="GO" id="GO:0071513">
    <property type="term" value="C:phosphopantothenoylcysteine decarboxylase complex"/>
    <property type="evidence" value="ECO:0007669"/>
    <property type="project" value="TreeGrafter"/>
</dbReference>
<evidence type="ECO:0000256" key="2">
    <source>
        <dbReference type="ARBA" id="ARBA00038350"/>
    </source>
</evidence>
<evidence type="ECO:0000313" key="5">
    <source>
        <dbReference type="Proteomes" id="UP000053611"/>
    </source>
</evidence>
<dbReference type="PANTHER" id="PTHR14359:SF6">
    <property type="entry name" value="PHOSPHOPANTOTHENOYLCYSTEINE DECARBOXYLASE"/>
    <property type="match status" value="1"/>
</dbReference>
<gene>
    <name evidence="4" type="ORF">CC85DRAFT_241544</name>
</gene>
<dbReference type="OrthoDB" id="1532798at2759"/>
<proteinExistence type="inferred from homology"/>
<keyword evidence="5" id="KW-1185">Reference proteome</keyword>
<dbReference type="GO" id="GO:0004633">
    <property type="term" value="F:phosphopantothenoylcysteine decarboxylase activity"/>
    <property type="evidence" value="ECO:0007669"/>
    <property type="project" value="TreeGrafter"/>
</dbReference>
<dbReference type="Proteomes" id="UP000053611">
    <property type="component" value="Unassembled WGS sequence"/>
</dbReference>
<dbReference type="PANTHER" id="PTHR14359">
    <property type="entry name" value="HOMO-OLIGOMERIC FLAVIN CONTAINING CYS DECARBOXYLASE FAMILY"/>
    <property type="match status" value="1"/>
</dbReference>
<organism evidence="4 5">
    <name type="scientific">Cutaneotrichosporon oleaginosum</name>
    <dbReference type="NCBI Taxonomy" id="879819"/>
    <lineage>
        <taxon>Eukaryota</taxon>
        <taxon>Fungi</taxon>
        <taxon>Dikarya</taxon>
        <taxon>Basidiomycota</taxon>
        <taxon>Agaricomycotina</taxon>
        <taxon>Tremellomycetes</taxon>
        <taxon>Trichosporonales</taxon>
        <taxon>Trichosporonaceae</taxon>
        <taxon>Cutaneotrichosporon</taxon>
    </lineage>
</organism>
<dbReference type="EMBL" id="KQ087183">
    <property type="protein sequence ID" value="KLT45151.1"/>
    <property type="molecule type" value="Genomic_DNA"/>
</dbReference>
<evidence type="ECO:0000313" key="4">
    <source>
        <dbReference type="EMBL" id="KLT45151.1"/>
    </source>
</evidence>
<dbReference type="GO" id="GO:0015937">
    <property type="term" value="P:coenzyme A biosynthetic process"/>
    <property type="evidence" value="ECO:0007669"/>
    <property type="project" value="UniProtKB-KW"/>
</dbReference>
<dbReference type="SUPFAM" id="SSF52507">
    <property type="entry name" value="Homo-oligomeric flavin-containing Cys decarboxylases, HFCD"/>
    <property type="match status" value="1"/>
</dbReference>
<reference evidence="4 5" key="1">
    <citation type="submission" date="2015-03" db="EMBL/GenBank/DDBJ databases">
        <title>Genomics and transcriptomics of the oil-accumulating basidiomycete yeast T. oleaginosus allow insights into substrate utilization and the diverse evolutionary trajectories of mating systems in fungi.</title>
        <authorList>
            <consortium name="DOE Joint Genome Institute"/>
            <person name="Kourist R."/>
            <person name="Kracht O."/>
            <person name="Bracharz F."/>
            <person name="Lipzen A."/>
            <person name="Nolan M."/>
            <person name="Ohm R."/>
            <person name="Grigoriev I."/>
            <person name="Sun S."/>
            <person name="Heitman J."/>
            <person name="Bruck T."/>
            <person name="Nowrousian M."/>
        </authorList>
    </citation>
    <scope>NUCLEOTIDE SEQUENCE [LARGE SCALE GENOMIC DNA]</scope>
    <source>
        <strain evidence="4 5">IBC0246</strain>
    </source>
</reference>
<dbReference type="STRING" id="879819.A0A0J0XVQ8"/>
<dbReference type="Pfam" id="PF02441">
    <property type="entry name" value="Flavoprotein"/>
    <property type="match status" value="1"/>
</dbReference>
<evidence type="ECO:0000256" key="1">
    <source>
        <dbReference type="ARBA" id="ARBA00022993"/>
    </source>
</evidence>
<dbReference type="InterPro" id="IPR036551">
    <property type="entry name" value="Flavin_trans-like"/>
</dbReference>
<name>A0A0J0XVQ8_9TREE</name>